<keyword evidence="5" id="KW-0560">Oxidoreductase</keyword>
<keyword evidence="3 6" id="KW-0533">Nickel</keyword>
<gene>
    <name evidence="7" type="primary">hoxH</name>
    <name evidence="7" type="ordered locus">ANT_12550</name>
</gene>
<feature type="binding site" evidence="6">
    <location>
        <position position="62"/>
    </location>
    <ligand>
        <name>Mg(2+)</name>
        <dbReference type="ChEBI" id="CHEBI:18420"/>
    </ligand>
</feature>
<dbReference type="eggNOG" id="COG3259">
    <property type="taxonomic scope" value="Bacteria"/>
</dbReference>
<accession>E8N4C5</accession>
<keyword evidence="8" id="KW-1185">Reference proteome</keyword>
<dbReference type="OrthoDB" id="9761717at2"/>
<feature type="binding site" evidence="6">
    <location>
        <position position="397"/>
    </location>
    <ligand>
        <name>Mg(2+)</name>
        <dbReference type="ChEBI" id="CHEBI:18420"/>
    </ligand>
</feature>
<feature type="binding site" evidence="6">
    <location>
        <position position="65"/>
    </location>
    <ligand>
        <name>Fe cation</name>
        <dbReference type="ChEBI" id="CHEBI:24875"/>
    </ligand>
</feature>
<dbReference type="RefSeq" id="WP_013559677.1">
    <property type="nucleotide sequence ID" value="NC_014960.1"/>
</dbReference>
<protein>
    <submittedName>
        <fullName evidence="7">Bidirectional hydrogenase H subunit</fullName>
    </submittedName>
</protein>
<evidence type="ECO:0000256" key="5">
    <source>
        <dbReference type="ARBA" id="ARBA00023002"/>
    </source>
</evidence>
<feature type="binding site" evidence="6">
    <location>
        <position position="65"/>
    </location>
    <ligand>
        <name>Ni(2+)</name>
        <dbReference type="ChEBI" id="CHEBI:49786"/>
    </ligand>
</feature>
<dbReference type="HOGENOM" id="CLU_044556_0_0_0"/>
<feature type="binding site" evidence="6">
    <location>
        <position position="443"/>
    </location>
    <ligand>
        <name>Ni(2+)</name>
        <dbReference type="ChEBI" id="CHEBI:49786"/>
    </ligand>
</feature>
<dbReference type="PANTHER" id="PTHR43600">
    <property type="entry name" value="COENZYME F420 HYDROGENASE, SUBUNIT ALPHA"/>
    <property type="match status" value="1"/>
</dbReference>
<dbReference type="PROSITE" id="PS00508">
    <property type="entry name" value="NI_HGENASE_L_2"/>
    <property type="match status" value="1"/>
</dbReference>
<feature type="binding site" evidence="6">
    <location>
        <position position="43"/>
    </location>
    <ligand>
        <name>Mg(2+)</name>
        <dbReference type="ChEBI" id="CHEBI:18420"/>
    </ligand>
</feature>
<feature type="binding site" evidence="6">
    <location>
        <position position="449"/>
    </location>
    <ligand>
        <name>Mg(2+)</name>
        <dbReference type="ChEBI" id="CHEBI:18420"/>
    </ligand>
</feature>
<evidence type="ECO:0000256" key="4">
    <source>
        <dbReference type="ARBA" id="ARBA00022723"/>
    </source>
</evidence>
<dbReference type="GO" id="GO:0016151">
    <property type="term" value="F:nickel cation binding"/>
    <property type="evidence" value="ECO:0007669"/>
    <property type="project" value="InterPro"/>
</dbReference>
<dbReference type="InParanoid" id="E8N4C5"/>
<dbReference type="InterPro" id="IPR029014">
    <property type="entry name" value="NiFe-Hase_large"/>
</dbReference>
<dbReference type="GO" id="GO:0008901">
    <property type="term" value="F:ferredoxin hydrogenase activity"/>
    <property type="evidence" value="ECO:0007669"/>
    <property type="project" value="InterPro"/>
</dbReference>
<keyword evidence="6" id="KW-0408">Iron</keyword>
<reference evidence="7 8" key="1">
    <citation type="submission" date="2010-12" db="EMBL/GenBank/DDBJ databases">
        <title>Whole genome sequence of Anaerolinea thermophila UNI-1.</title>
        <authorList>
            <person name="Narita-Yamada S."/>
            <person name="Kishi E."/>
            <person name="Watanabe Y."/>
            <person name="Takasaki K."/>
            <person name="Ankai A."/>
            <person name="Oguchi A."/>
            <person name="Fukui S."/>
            <person name="Takahashi M."/>
            <person name="Yashiro I."/>
            <person name="Hosoyama A."/>
            <person name="Sekiguchi Y."/>
            <person name="Hanada S."/>
            <person name="Fujita N."/>
        </authorList>
    </citation>
    <scope>NUCLEOTIDE SEQUENCE [LARGE SCALE GENOMIC DNA]</scope>
    <source>
        <strain evidence="8">DSM 14523 / JCM 11388 / NBRC 100420 / UNI-1</strain>
    </source>
</reference>
<name>E8N4C5_ANATU</name>
<evidence type="ECO:0000256" key="1">
    <source>
        <dbReference type="ARBA" id="ARBA00001967"/>
    </source>
</evidence>
<sequence length="475" mass="52994">MSERIVIEQVTRIEGHARVSIFLNDDGSVKDAQVHVTQVRGFEKFVQGRPFYEMPSLTARTCGICPVSHLIASAKACDQILSVRIPPTAISLRRILNLGQIIQSHALNFFYLSSPDLLLGMDADPAKRNILGVAQEHPQFARDGIRLRQFGQQVIERLAGKRIHPAWVIPGGVATPLDPSAREQILKEIPEAKSIIQRTLDWYKKNLNAYQEYIRTFANFPSLFLGLVSKEGRLEHYHGYLRVVTARGSILADQLSVENYADYIGESVEPWSYLKSPYYKPLGYPGGMYRVGPLARLNIANECGTPLADQELAEFHCLDKGAVLSSFHYHYARLIEILYAIERIEQLLDDPDILSTNVRAHAEVNNLEGIGVSEAPRGTLIHHYKVDEHGLIQWANLIIASGHNNLAMNRGVLQAARYYVKSSQLTEGMLNRVEAVIRAFDPCLACSTHAVGQMPLAIELVSPDGKVVDTLVRGE</sequence>
<comment type="cofactor">
    <cofactor evidence="6">
        <name>Fe cation</name>
        <dbReference type="ChEBI" id="CHEBI:24875"/>
    </cofactor>
</comment>
<dbReference type="Proteomes" id="UP000008922">
    <property type="component" value="Chromosome"/>
</dbReference>
<evidence type="ECO:0000313" key="8">
    <source>
        <dbReference type="Proteomes" id="UP000008922"/>
    </source>
</evidence>
<evidence type="ECO:0000256" key="2">
    <source>
        <dbReference type="ARBA" id="ARBA00009292"/>
    </source>
</evidence>
<evidence type="ECO:0000256" key="3">
    <source>
        <dbReference type="ARBA" id="ARBA00022596"/>
    </source>
</evidence>
<dbReference type="AlphaFoldDB" id="E8N4C5"/>
<dbReference type="Gene3D" id="1.10.645.10">
    <property type="entry name" value="Cytochrome-c3 Hydrogenase, chain B"/>
    <property type="match status" value="1"/>
</dbReference>
<dbReference type="KEGG" id="atm:ANT_12550"/>
<keyword evidence="4 6" id="KW-0479">Metal-binding</keyword>
<comment type="similarity">
    <text evidence="2">Belongs to the [NiFe]/[NiFeSe] hydrogenase large subunit family.</text>
</comment>
<keyword evidence="6" id="KW-0460">Magnesium</keyword>
<comment type="cofactor">
    <cofactor evidence="1 6">
        <name>Ni(2+)</name>
        <dbReference type="ChEBI" id="CHEBI:49786"/>
    </cofactor>
</comment>
<feature type="binding site" evidence="6">
    <location>
        <position position="446"/>
    </location>
    <ligand>
        <name>Fe cation</name>
        <dbReference type="ChEBI" id="CHEBI:24875"/>
    </ligand>
</feature>
<dbReference type="Pfam" id="PF00374">
    <property type="entry name" value="NiFeSe_Hases"/>
    <property type="match status" value="2"/>
</dbReference>
<dbReference type="InterPro" id="IPR001501">
    <property type="entry name" value="Ni-dep_hyd_lsu"/>
</dbReference>
<dbReference type="EMBL" id="AP012029">
    <property type="protein sequence ID" value="BAJ63289.1"/>
    <property type="molecule type" value="Genomic_DNA"/>
</dbReference>
<evidence type="ECO:0000313" key="7">
    <source>
        <dbReference type="EMBL" id="BAJ63289.1"/>
    </source>
</evidence>
<proteinExistence type="inferred from homology"/>
<organism evidence="7 8">
    <name type="scientific">Anaerolinea thermophila (strain DSM 14523 / JCM 11388 / NBRC 100420 / UNI-1)</name>
    <dbReference type="NCBI Taxonomy" id="926569"/>
    <lineage>
        <taxon>Bacteria</taxon>
        <taxon>Bacillati</taxon>
        <taxon>Chloroflexota</taxon>
        <taxon>Anaerolineae</taxon>
        <taxon>Anaerolineales</taxon>
        <taxon>Anaerolineaceae</taxon>
        <taxon>Anaerolinea</taxon>
    </lineage>
</organism>
<evidence type="ECO:0000256" key="6">
    <source>
        <dbReference type="PIRSR" id="PIRSR601501-1"/>
    </source>
</evidence>
<dbReference type="SUPFAM" id="SSF56762">
    <property type="entry name" value="HydB/Nqo4-like"/>
    <property type="match status" value="1"/>
</dbReference>
<dbReference type="InterPro" id="IPR018194">
    <property type="entry name" value="Ni-dep_hyd_lsu_Ni_BS"/>
</dbReference>
<dbReference type="PANTHER" id="PTHR43600:SF2">
    <property type="entry name" value="F420-NON-REDUCING HYDROGENASE VHU SUBUNIT A"/>
    <property type="match status" value="1"/>
</dbReference>
<dbReference type="STRING" id="926569.ANT_12550"/>